<dbReference type="InParanoid" id="A0A3Q3MQD6"/>
<dbReference type="PANTHER" id="PTHR34153">
    <property type="entry name" value="SI:CH211-262H13.3-RELATED-RELATED"/>
    <property type="match status" value="1"/>
</dbReference>
<dbReference type="AlphaFoldDB" id="A0A3Q3MQD6"/>
<evidence type="ECO:0008006" key="4">
    <source>
        <dbReference type="Google" id="ProtNLM"/>
    </source>
</evidence>
<proteinExistence type="predicted"/>
<feature type="compositionally biased region" description="Pro residues" evidence="1">
    <location>
        <begin position="94"/>
        <end position="130"/>
    </location>
</feature>
<dbReference type="Ensembl" id="ENSMAMT00000025656.2">
    <property type="protein sequence ID" value="ENSMAMP00000025011.2"/>
    <property type="gene ID" value="ENSMAMG00000016807.2"/>
</dbReference>
<sequence length="294" mass="32710">MDSPSFHVVDFLGRGEVEVVSSLWMAGDNSCYWPPYTFYNQIRRAQLKHEKPGSDWEKYKVRSLYQTCKPNSRYQEYQQSTDEEDIITPHRPSRPIPPTPPTPQAPPALLDPPISPTQTNPPTPPPPPPRNSSRASSSAPTLSARPVISCKCCKKQLKEVSVIKQLLMTLTNRNTTAAILPEGIHLPLSSLCDIEVVQGRLKEQACYNDMVKYLSAIGGSNPTSTTRRVMVRMVTTPLAQQLCWRGSGQKLAFGDMLVCKAVIGTVCNDHQSCSAKDFHPCVTLSHHLHFCQTP</sequence>
<organism evidence="2 3">
    <name type="scientific">Mastacembelus armatus</name>
    <name type="common">zig-zag eel</name>
    <dbReference type="NCBI Taxonomy" id="205130"/>
    <lineage>
        <taxon>Eukaryota</taxon>
        <taxon>Metazoa</taxon>
        <taxon>Chordata</taxon>
        <taxon>Craniata</taxon>
        <taxon>Vertebrata</taxon>
        <taxon>Euteleostomi</taxon>
        <taxon>Actinopterygii</taxon>
        <taxon>Neopterygii</taxon>
        <taxon>Teleostei</taxon>
        <taxon>Neoteleostei</taxon>
        <taxon>Acanthomorphata</taxon>
        <taxon>Anabantaria</taxon>
        <taxon>Synbranchiformes</taxon>
        <taxon>Mastacembelidae</taxon>
        <taxon>Mastacembelus</taxon>
    </lineage>
</organism>
<dbReference type="PANTHER" id="PTHR34153:SF2">
    <property type="entry name" value="SI:CH211-262H13.3-RELATED"/>
    <property type="match status" value="1"/>
</dbReference>
<keyword evidence="3" id="KW-1185">Reference proteome</keyword>
<feature type="compositionally biased region" description="Low complexity" evidence="1">
    <location>
        <begin position="131"/>
        <end position="142"/>
    </location>
</feature>
<evidence type="ECO:0000256" key="1">
    <source>
        <dbReference type="SAM" id="MobiDB-lite"/>
    </source>
</evidence>
<evidence type="ECO:0000313" key="3">
    <source>
        <dbReference type="Proteomes" id="UP000261640"/>
    </source>
</evidence>
<protein>
    <recommendedName>
        <fullName evidence="4">DUF4806 domain-containing protein</fullName>
    </recommendedName>
</protein>
<accession>A0A3Q3MQD6</accession>
<name>A0A3Q3MQD6_9TELE</name>
<feature type="compositionally biased region" description="Polar residues" evidence="1">
    <location>
        <begin position="71"/>
        <end position="80"/>
    </location>
</feature>
<evidence type="ECO:0000313" key="2">
    <source>
        <dbReference type="Ensembl" id="ENSMAMP00000025011.2"/>
    </source>
</evidence>
<feature type="region of interest" description="Disordered" evidence="1">
    <location>
        <begin position="71"/>
        <end position="142"/>
    </location>
</feature>
<reference evidence="2" key="1">
    <citation type="submission" date="2025-08" db="UniProtKB">
        <authorList>
            <consortium name="Ensembl"/>
        </authorList>
    </citation>
    <scope>IDENTIFICATION</scope>
</reference>
<dbReference type="GeneTree" id="ENSGT01060000249203"/>
<reference evidence="2" key="2">
    <citation type="submission" date="2025-09" db="UniProtKB">
        <authorList>
            <consortium name="Ensembl"/>
        </authorList>
    </citation>
    <scope>IDENTIFICATION</scope>
</reference>
<dbReference type="Proteomes" id="UP000261640">
    <property type="component" value="Unplaced"/>
</dbReference>